<dbReference type="CDD" id="cd16936">
    <property type="entry name" value="HATPase_RsbW-like"/>
    <property type="match status" value="1"/>
</dbReference>
<dbReference type="InterPro" id="IPR036890">
    <property type="entry name" value="HATPase_C_sf"/>
</dbReference>
<keyword evidence="1" id="KW-0723">Serine/threonine-protein kinase</keyword>
<dbReference type="EMBL" id="JAGSMN010000032">
    <property type="protein sequence ID" value="MBR7671795.1"/>
    <property type="molecule type" value="Genomic_DNA"/>
</dbReference>
<dbReference type="SUPFAM" id="SSF55874">
    <property type="entry name" value="ATPase domain of HSP90 chaperone/DNA topoisomerase II/histidine kinase"/>
    <property type="match status" value="1"/>
</dbReference>
<comment type="caution">
    <text evidence="3">The sequence shown here is derived from an EMBL/GenBank/DDBJ whole genome shotgun (WGS) entry which is preliminary data.</text>
</comment>
<protein>
    <submittedName>
        <fullName evidence="3">ATP-binding protein</fullName>
    </submittedName>
</protein>
<accession>A0A8T4IIQ5</accession>
<sequence>MREQLVEWNVESELVDNAELVVSELATNAIVHTEGGRISVVTARGDGQVMVSVTDTGPHRCVRRRDAGPDEESGRGLHVVHVLANRWGTRLVGGGTCVWVHLRAASAEGTGACR</sequence>
<dbReference type="InterPro" id="IPR003594">
    <property type="entry name" value="HATPase_dom"/>
</dbReference>
<dbReference type="AlphaFoldDB" id="A0A8T4IIQ5"/>
<name>A0A8T4IIQ5_9ACTN</name>
<keyword evidence="4" id="KW-1185">Reference proteome</keyword>
<evidence type="ECO:0000259" key="2">
    <source>
        <dbReference type="Pfam" id="PF13581"/>
    </source>
</evidence>
<dbReference type="PANTHER" id="PTHR35526">
    <property type="entry name" value="ANTI-SIGMA-F FACTOR RSBW-RELATED"/>
    <property type="match status" value="1"/>
</dbReference>
<keyword evidence="1" id="KW-0808">Transferase</keyword>
<keyword evidence="1" id="KW-0418">Kinase</keyword>
<dbReference type="Proteomes" id="UP000675554">
    <property type="component" value="Unassembled WGS sequence"/>
</dbReference>
<dbReference type="GO" id="GO:0005524">
    <property type="term" value="F:ATP binding"/>
    <property type="evidence" value="ECO:0007669"/>
    <property type="project" value="UniProtKB-KW"/>
</dbReference>
<feature type="domain" description="Histidine kinase/HSP90-like ATPase" evidence="2">
    <location>
        <begin position="7"/>
        <end position="100"/>
    </location>
</feature>
<keyword evidence="3" id="KW-0067">ATP-binding</keyword>
<dbReference type="Gene3D" id="3.30.565.10">
    <property type="entry name" value="Histidine kinase-like ATPase, C-terminal domain"/>
    <property type="match status" value="1"/>
</dbReference>
<evidence type="ECO:0000313" key="3">
    <source>
        <dbReference type="EMBL" id="MBR7671795.1"/>
    </source>
</evidence>
<organism evidence="3 4">
    <name type="scientific">Streptomyces daliensis</name>
    <dbReference type="NCBI Taxonomy" id="299421"/>
    <lineage>
        <taxon>Bacteria</taxon>
        <taxon>Bacillati</taxon>
        <taxon>Actinomycetota</taxon>
        <taxon>Actinomycetes</taxon>
        <taxon>Kitasatosporales</taxon>
        <taxon>Streptomycetaceae</taxon>
        <taxon>Streptomyces</taxon>
    </lineage>
</organism>
<dbReference type="InterPro" id="IPR050267">
    <property type="entry name" value="Anti-sigma-factor_SerPK"/>
</dbReference>
<dbReference type="Pfam" id="PF13581">
    <property type="entry name" value="HATPase_c_2"/>
    <property type="match status" value="1"/>
</dbReference>
<dbReference type="GO" id="GO:0004674">
    <property type="term" value="F:protein serine/threonine kinase activity"/>
    <property type="evidence" value="ECO:0007669"/>
    <property type="project" value="UniProtKB-KW"/>
</dbReference>
<evidence type="ECO:0000313" key="4">
    <source>
        <dbReference type="Proteomes" id="UP000675554"/>
    </source>
</evidence>
<gene>
    <name evidence="3" type="ORF">KDA82_01820</name>
</gene>
<proteinExistence type="predicted"/>
<evidence type="ECO:0000256" key="1">
    <source>
        <dbReference type="ARBA" id="ARBA00022527"/>
    </source>
</evidence>
<dbReference type="PANTHER" id="PTHR35526:SF3">
    <property type="entry name" value="ANTI-SIGMA-F FACTOR RSBW"/>
    <property type="match status" value="1"/>
</dbReference>
<keyword evidence="3" id="KW-0547">Nucleotide-binding</keyword>
<reference evidence="3" key="1">
    <citation type="submission" date="2021-04" db="EMBL/GenBank/DDBJ databases">
        <title>Sequencing of actinobacteria type strains.</title>
        <authorList>
            <person name="Nguyen G.-S."/>
            <person name="Wentzel A."/>
        </authorList>
    </citation>
    <scope>NUCLEOTIDE SEQUENCE</scope>
    <source>
        <strain evidence="3">DSM 42095</strain>
    </source>
</reference>